<reference evidence="1" key="1">
    <citation type="submission" date="2023-04" db="EMBL/GenBank/DDBJ databases">
        <title>Isolation and Characterization of Novel Plasmid-specific Phages Infecting Bacteria Carrying Diverse Conjugative Plasmids.</title>
        <authorList>
            <person name="Parra B."/>
            <person name="Cockx B."/>
            <person name="Lutz V.T."/>
            <person name="Bronsted L."/>
            <person name="Smets B.F."/>
            <person name="Dechesne A."/>
        </authorList>
    </citation>
    <scope>NUCLEOTIDE SEQUENCE</scope>
</reference>
<protein>
    <submittedName>
        <fullName evidence="1">Uncharacterized protein</fullName>
    </submittedName>
</protein>
<evidence type="ECO:0000313" key="1">
    <source>
        <dbReference type="EMBL" id="WHS68258.1"/>
    </source>
</evidence>
<name>A0AAF0KY98_9CAUD</name>
<keyword evidence="2" id="KW-1185">Reference proteome</keyword>
<proteinExistence type="predicted"/>
<organism evidence="1 2">
    <name type="scientific">phage PKM.Lu.22.1</name>
    <dbReference type="NCBI Taxonomy" id="3049197"/>
    <lineage>
        <taxon>Viruses</taxon>
        <taxon>Duplodnaviria</taxon>
        <taxon>Heunggongvirae</taxon>
        <taxon>Uroviricota</taxon>
        <taxon>Caudoviricetes</taxon>
        <taxon>Grimontviridae</taxon>
    </lineage>
</organism>
<dbReference type="EMBL" id="OQ829281">
    <property type="protein sequence ID" value="WHS68258.1"/>
    <property type="molecule type" value="Genomic_DNA"/>
</dbReference>
<sequence length="206" mass="23048">MAKMNATQLLIIESVKNFREGSRGLVKTFEVVATDYWGKDSCNPANIEFFINAIKRFPQLQRAVINDLLPTMAKLVIKMDKDNTSADKKEKAYTVTNWKHDAAKGEAPVSKEQKVAYRNAVKAFVAAEYSSLLHTNKTKERDAKSYDLDKSAKSIRSSIQSQLQQAIENGANTDVLRNMAIKAINDLFTAENMRELRSKAASKKAA</sequence>
<accession>A0AAF0KY98</accession>
<evidence type="ECO:0000313" key="2">
    <source>
        <dbReference type="Proteomes" id="UP001223176"/>
    </source>
</evidence>
<dbReference type="Proteomes" id="UP001223176">
    <property type="component" value="Segment"/>
</dbReference>